<reference evidence="12" key="1">
    <citation type="submission" date="2021-02" db="EMBL/GenBank/DDBJ databases">
        <title>Comparative genomics reveals that relaxation of natural selection precedes convergent phenotypic evolution of cavefish.</title>
        <authorList>
            <person name="Peng Z."/>
        </authorList>
    </citation>
    <scope>NUCLEOTIDE SEQUENCE</scope>
    <source>
        <tissue evidence="12">Muscle</tissue>
    </source>
</reference>
<evidence type="ECO:0000256" key="9">
    <source>
        <dbReference type="ARBA" id="ARBA00023273"/>
    </source>
</evidence>
<dbReference type="InterPro" id="IPR026501">
    <property type="entry name" value="Limbin/EVC"/>
</dbReference>
<keyword evidence="9" id="KW-0966">Cell projection</keyword>
<dbReference type="Pfam" id="PF12297">
    <property type="entry name" value="EVC2_like"/>
    <property type="match status" value="1"/>
</dbReference>
<evidence type="ECO:0000256" key="1">
    <source>
        <dbReference type="ARBA" id="ARBA00004120"/>
    </source>
</evidence>
<keyword evidence="4" id="KW-0963">Cytoplasm</keyword>
<evidence type="ECO:0000256" key="8">
    <source>
        <dbReference type="ARBA" id="ARBA00023212"/>
    </source>
</evidence>
<keyword evidence="13" id="KW-1185">Reference proteome</keyword>
<feature type="region of interest" description="Disordered" evidence="10">
    <location>
        <begin position="1"/>
        <end position="35"/>
    </location>
</feature>
<name>A0A9W7WKW5_TRIRA</name>
<dbReference type="InterPro" id="IPR022076">
    <property type="entry name" value="Limbin"/>
</dbReference>
<organism evidence="12 13">
    <name type="scientific">Triplophysa rosa</name>
    <name type="common">Cave loach</name>
    <dbReference type="NCBI Taxonomy" id="992332"/>
    <lineage>
        <taxon>Eukaryota</taxon>
        <taxon>Metazoa</taxon>
        <taxon>Chordata</taxon>
        <taxon>Craniata</taxon>
        <taxon>Vertebrata</taxon>
        <taxon>Euteleostomi</taxon>
        <taxon>Actinopterygii</taxon>
        <taxon>Neopterygii</taxon>
        <taxon>Teleostei</taxon>
        <taxon>Ostariophysi</taxon>
        <taxon>Cypriniformes</taxon>
        <taxon>Nemacheilidae</taxon>
        <taxon>Triplophysa</taxon>
    </lineage>
</organism>
<evidence type="ECO:0000256" key="6">
    <source>
        <dbReference type="ARBA" id="ARBA00022989"/>
    </source>
</evidence>
<evidence type="ECO:0000313" key="12">
    <source>
        <dbReference type="EMBL" id="KAI7801228.1"/>
    </source>
</evidence>
<protein>
    <submittedName>
        <fullName evidence="12">Limbin</fullName>
    </submittedName>
</protein>
<evidence type="ECO:0000256" key="10">
    <source>
        <dbReference type="SAM" id="MobiDB-lite"/>
    </source>
</evidence>
<dbReference type="InterPro" id="IPR029253">
    <property type="entry name" value="CYTL1"/>
</dbReference>
<dbReference type="EMBL" id="JAFHDT010000013">
    <property type="protein sequence ID" value="KAI7801228.1"/>
    <property type="molecule type" value="Genomic_DNA"/>
</dbReference>
<dbReference type="GO" id="GO:0098797">
    <property type="term" value="C:plasma membrane protein complex"/>
    <property type="evidence" value="ECO:0007669"/>
    <property type="project" value="TreeGrafter"/>
</dbReference>
<dbReference type="PANTHER" id="PTHR16795:SF14">
    <property type="entry name" value="LIMBIN"/>
    <property type="match status" value="1"/>
</dbReference>
<proteinExistence type="predicted"/>
<dbReference type="GO" id="GO:0007224">
    <property type="term" value="P:smoothened signaling pathway"/>
    <property type="evidence" value="ECO:0007669"/>
    <property type="project" value="InterPro"/>
</dbReference>
<dbReference type="PANTHER" id="PTHR16795">
    <property type="entry name" value="LIMBIN/ELLIS-VAN CREVELD PROTEIN"/>
    <property type="match status" value="1"/>
</dbReference>
<accession>A0A9W7WKW5</accession>
<evidence type="ECO:0000256" key="3">
    <source>
        <dbReference type="ARBA" id="ARBA00022475"/>
    </source>
</evidence>
<sequence length="964" mass="110388">MKIQCKKETNSGSSQVRISSVAPVGSWRHRNTRHTSSQNAVKPVFGLTFHKCAQVETGRGFAQVRVMLVITNPAEGSDLSQLCIRDAVSDVTLLQTNGSVQERGYQTFQTDSLPGTQIHTPTHQIVFLMTIVGSLLCVCVLNISTRLRSMVVVEHTRVQMYEGLLVVLLRGVGSAGRLSPPAEQRVLGVVHGQIVGMEGKVQEEHVARMEALAARCNLETQEEMESQHRAHASERSHAERLFQQTQHQDAVEVRALSEKLHKEEQRRLQRRLLARHEHASAQAQRQQALRRRFELHKIFGEELQEATITGELQENTANKLLLQYYSCQDSLEEVLDVLLANQRALLAERHAQRLFLVQSFQNLQAVINDTFSSIRDRSTQTDGACGVFQQCPDVQSEVLRVKQDLQDSVSRGCRAIRCDIIKRRRRLLSEMVCGHRRQLQGLCEVSEITVAQYLQKWTKLLLNQSTELSELIYHLDKQTAASVQQVTVGLLQDSLAQLKAHVSAVCPAAARFLPLTDALHEKLQSLSEADVCDLQSAQSCIQHIKLQELQQQRNIRDAFREYCSCVCASQRSLSHEHWLRVQLECVNAACCLDHCLVLPRDNPAVTLADPAVTSAISEMQRRSEVMEPKHLQRSMQERMQLLQHTETENDALQREWSEACVFQEQQMRVCQERVAAFVAALQWEHAEKTVKVTETHSALLKLHTLITQELHDSSDVTHIVHTHCLALEEAELQLQEEEVAWEKCLEGRGSADDDAFGVDCDRRIADLLQEALYKRQHITQRLTDRVVRRNQTMEYQRDQIQLKRLNTYCQQQMLVRHANMRLVTCIFIFLTVMCLTSCAPPTCYSRVLDLSKEIMDILDKLHKSDRTKTCAEMLPKMFLDVHNSCMMPKLRDFMYVSENLPTEYCRERPRIRHLKRKVQALYTIINRVCYRELVFHTDDCEALETGHSSPRYTEDRLQLLEDDN</sequence>
<keyword evidence="5 11" id="KW-0812">Transmembrane</keyword>
<keyword evidence="7 11" id="KW-0472">Membrane</keyword>
<keyword evidence="6 11" id="KW-1133">Transmembrane helix</keyword>
<keyword evidence="3" id="KW-1003">Cell membrane</keyword>
<comment type="subcellular location">
    <subcellularLocation>
        <location evidence="2">Cell membrane</location>
        <topology evidence="2">Single-pass membrane protein</topology>
    </subcellularLocation>
    <subcellularLocation>
        <location evidence="1">Cytoplasm</location>
        <location evidence="1">Cytoskeleton</location>
        <location evidence="1">Cilium basal body</location>
    </subcellularLocation>
</comment>
<gene>
    <name evidence="12" type="ORF">IRJ41_000161</name>
</gene>
<dbReference type="GO" id="GO:0060170">
    <property type="term" value="C:ciliary membrane"/>
    <property type="evidence" value="ECO:0007669"/>
    <property type="project" value="TreeGrafter"/>
</dbReference>
<keyword evidence="8" id="KW-0206">Cytoskeleton</keyword>
<evidence type="ECO:0000256" key="4">
    <source>
        <dbReference type="ARBA" id="ARBA00022490"/>
    </source>
</evidence>
<dbReference type="Pfam" id="PF15153">
    <property type="entry name" value="CYTL1"/>
    <property type="match status" value="1"/>
</dbReference>
<evidence type="ECO:0000256" key="7">
    <source>
        <dbReference type="ARBA" id="ARBA00023136"/>
    </source>
</evidence>
<dbReference type="Proteomes" id="UP001059041">
    <property type="component" value="Linkage Group LG13"/>
</dbReference>
<evidence type="ECO:0000256" key="5">
    <source>
        <dbReference type="ARBA" id="ARBA00022692"/>
    </source>
</evidence>
<dbReference type="AlphaFoldDB" id="A0A9W7WKW5"/>
<evidence type="ECO:0000313" key="13">
    <source>
        <dbReference type="Proteomes" id="UP001059041"/>
    </source>
</evidence>
<feature type="transmembrane region" description="Helical" evidence="11">
    <location>
        <begin position="125"/>
        <end position="143"/>
    </location>
</feature>
<evidence type="ECO:0000256" key="2">
    <source>
        <dbReference type="ARBA" id="ARBA00004162"/>
    </source>
</evidence>
<evidence type="ECO:0000256" key="11">
    <source>
        <dbReference type="SAM" id="Phobius"/>
    </source>
</evidence>
<comment type="caution">
    <text evidence="12">The sequence shown here is derived from an EMBL/GenBank/DDBJ whole genome shotgun (WGS) entry which is preliminary data.</text>
</comment>